<gene>
    <name evidence="2" type="ORF">C6Y45_14360</name>
</gene>
<evidence type="ECO:0000256" key="1">
    <source>
        <dbReference type="SAM" id="Phobius"/>
    </source>
</evidence>
<keyword evidence="1" id="KW-1133">Transmembrane helix</keyword>
<keyword evidence="1" id="KW-0472">Membrane</keyword>
<protein>
    <recommendedName>
        <fullName evidence="4">Cxxc_20_cxxc protein</fullName>
    </recommendedName>
</protein>
<feature type="transmembrane region" description="Helical" evidence="1">
    <location>
        <begin position="90"/>
        <end position="109"/>
    </location>
</feature>
<keyword evidence="3" id="KW-1185">Reference proteome</keyword>
<evidence type="ECO:0008006" key="4">
    <source>
        <dbReference type="Google" id="ProtNLM"/>
    </source>
</evidence>
<name>A0A2T4U3C5_9BACI</name>
<organism evidence="2 3">
    <name type="scientific">Alkalicoccus saliphilus</name>
    <dbReference type="NCBI Taxonomy" id="200989"/>
    <lineage>
        <taxon>Bacteria</taxon>
        <taxon>Bacillati</taxon>
        <taxon>Bacillota</taxon>
        <taxon>Bacilli</taxon>
        <taxon>Bacillales</taxon>
        <taxon>Bacillaceae</taxon>
        <taxon>Alkalicoccus</taxon>
    </lineage>
</organism>
<dbReference type="Proteomes" id="UP000240509">
    <property type="component" value="Unassembled WGS sequence"/>
</dbReference>
<dbReference type="AlphaFoldDB" id="A0A2T4U3C5"/>
<dbReference type="InterPro" id="IPR026369">
    <property type="entry name" value="CxxC_20_CxxC"/>
</dbReference>
<accession>A0A2T4U3C5</accession>
<evidence type="ECO:0000313" key="3">
    <source>
        <dbReference type="Proteomes" id="UP000240509"/>
    </source>
</evidence>
<feature type="transmembrane region" description="Helical" evidence="1">
    <location>
        <begin position="115"/>
        <end position="137"/>
    </location>
</feature>
<evidence type="ECO:0000313" key="2">
    <source>
        <dbReference type="EMBL" id="PTL37855.1"/>
    </source>
</evidence>
<comment type="caution">
    <text evidence="2">The sequence shown here is derived from an EMBL/GenBank/DDBJ whole genome shotgun (WGS) entry which is preliminary data.</text>
</comment>
<dbReference type="NCBIfam" id="TIGR04104">
    <property type="entry name" value="cxxc_20_cxxc"/>
    <property type="match status" value="1"/>
</dbReference>
<proteinExistence type="predicted"/>
<dbReference type="EMBL" id="PZJJ01000031">
    <property type="protein sequence ID" value="PTL37855.1"/>
    <property type="molecule type" value="Genomic_DNA"/>
</dbReference>
<keyword evidence="1" id="KW-0812">Transmembrane</keyword>
<reference evidence="2 3" key="1">
    <citation type="submission" date="2018-03" db="EMBL/GenBank/DDBJ databases">
        <title>Alkalicoccus saliphilus sp. nov., isolated from a mineral pool.</title>
        <authorList>
            <person name="Zhao B."/>
        </authorList>
    </citation>
    <scope>NUCLEOTIDE SEQUENCE [LARGE SCALE GENOMIC DNA]</scope>
    <source>
        <strain evidence="2 3">6AG</strain>
    </source>
</reference>
<sequence length="157" mass="18207">MKDRLFLYQVIFRIEHSGEAVFYPKEYIFCSASIFICFRRRLLVKPALPTCESCSSQLTWTQSLRAQRFFYEYTYCPHCREKQFIHTHKMHLSLILLAAVSPLIINLFFDLSIAGFFVLYSAIITIGFVVTPFAYSLKSKDPNLPIKADVTRGDPCD</sequence>